<evidence type="ECO:0000313" key="7">
    <source>
        <dbReference type="Proteomes" id="UP001597525"/>
    </source>
</evidence>
<feature type="active site" evidence="4">
    <location>
        <position position="19"/>
    </location>
</feature>
<evidence type="ECO:0000256" key="3">
    <source>
        <dbReference type="ARBA" id="ARBA00048267"/>
    </source>
</evidence>
<keyword evidence="7" id="KW-1185">Reference proteome</keyword>
<comment type="caution">
    <text evidence="6">The sequence shown here is derived from an EMBL/GenBank/DDBJ whole genome shotgun (WGS) entry which is preliminary data.</text>
</comment>
<dbReference type="PANTHER" id="PTHR42872">
    <property type="entry name" value="PROTEIN-GLUTAMATE METHYLESTERASE/PROTEIN-GLUTAMINE GLUTAMINASE"/>
    <property type="match status" value="1"/>
</dbReference>
<evidence type="ECO:0000259" key="5">
    <source>
        <dbReference type="PROSITE" id="PS50122"/>
    </source>
</evidence>
<feature type="active site" evidence="4">
    <location>
        <position position="139"/>
    </location>
</feature>
<feature type="domain" description="CheB-type methylesterase" evidence="5">
    <location>
        <begin position="7"/>
        <end position="190"/>
    </location>
</feature>
<comment type="catalytic activity">
    <reaction evidence="3">
        <text>[protein]-L-glutamate 5-O-methyl ester + H2O = L-glutamyl-[protein] + methanol + H(+)</text>
        <dbReference type="Rhea" id="RHEA:23236"/>
        <dbReference type="Rhea" id="RHEA-COMP:10208"/>
        <dbReference type="Rhea" id="RHEA-COMP:10311"/>
        <dbReference type="ChEBI" id="CHEBI:15377"/>
        <dbReference type="ChEBI" id="CHEBI:15378"/>
        <dbReference type="ChEBI" id="CHEBI:17790"/>
        <dbReference type="ChEBI" id="CHEBI:29973"/>
        <dbReference type="ChEBI" id="CHEBI:82795"/>
        <dbReference type="EC" id="3.1.1.61"/>
    </reaction>
</comment>
<evidence type="ECO:0000256" key="1">
    <source>
        <dbReference type="ARBA" id="ARBA00022801"/>
    </source>
</evidence>
<gene>
    <name evidence="6" type="ORF">ACFS7Y_16740</name>
</gene>
<sequence>MMKPQHLHSRVELLLIGGSAGSLKVLLKLLPRLRSDLEFPIVIVLHRKADPDSILDVLLRNHTKLAVLEAEDKMELQKGTIYLAPPDYHLLFESKHLVSLDCSEKLNYSRPSIDVSFQSAALACKDKLVAILLSGANADGVEGLRYVKSQDGLVFVQDPDTAEVAYMPKQAILQTKVDAVLKPEDFADTINALRRNK</sequence>
<evidence type="ECO:0000313" key="6">
    <source>
        <dbReference type="EMBL" id="MFD2969043.1"/>
    </source>
</evidence>
<keyword evidence="4" id="KW-0145">Chemotaxis</keyword>
<dbReference type="EMBL" id="JBHUPB010000011">
    <property type="protein sequence ID" value="MFD2969043.1"/>
    <property type="molecule type" value="Genomic_DNA"/>
</dbReference>
<evidence type="ECO:0000256" key="2">
    <source>
        <dbReference type="ARBA" id="ARBA00039140"/>
    </source>
</evidence>
<dbReference type="PANTHER" id="PTHR42872:SF3">
    <property type="entry name" value="PROTEIN-GLUTAMATE METHYLESTERASE_PROTEIN-GLUTAMINE GLUTAMINASE 1"/>
    <property type="match status" value="1"/>
</dbReference>
<reference evidence="7" key="1">
    <citation type="journal article" date="2019" name="Int. J. Syst. Evol. Microbiol.">
        <title>The Global Catalogue of Microorganisms (GCM) 10K type strain sequencing project: providing services to taxonomists for standard genome sequencing and annotation.</title>
        <authorList>
            <consortium name="The Broad Institute Genomics Platform"/>
            <consortium name="The Broad Institute Genome Sequencing Center for Infectious Disease"/>
            <person name="Wu L."/>
            <person name="Ma J."/>
        </authorList>
    </citation>
    <scope>NUCLEOTIDE SEQUENCE [LARGE SCALE GENOMIC DNA]</scope>
    <source>
        <strain evidence="7">KCTC 22814</strain>
    </source>
</reference>
<dbReference type="InterPro" id="IPR035909">
    <property type="entry name" value="CheB_C"/>
</dbReference>
<dbReference type="PROSITE" id="PS50122">
    <property type="entry name" value="CHEB"/>
    <property type="match status" value="1"/>
</dbReference>
<organism evidence="6 7">
    <name type="scientific">Sphingobacterium bambusae</name>
    <dbReference type="NCBI Taxonomy" id="662858"/>
    <lineage>
        <taxon>Bacteria</taxon>
        <taxon>Pseudomonadati</taxon>
        <taxon>Bacteroidota</taxon>
        <taxon>Sphingobacteriia</taxon>
        <taxon>Sphingobacteriales</taxon>
        <taxon>Sphingobacteriaceae</taxon>
        <taxon>Sphingobacterium</taxon>
    </lineage>
</organism>
<feature type="active site" evidence="4">
    <location>
        <position position="46"/>
    </location>
</feature>
<dbReference type="EC" id="3.1.1.61" evidence="2"/>
<dbReference type="CDD" id="cd16433">
    <property type="entry name" value="CheB"/>
    <property type="match status" value="1"/>
</dbReference>
<dbReference type="InterPro" id="IPR000673">
    <property type="entry name" value="Sig_transdc_resp-reg_Me-estase"/>
</dbReference>
<name>A0ABW6BKC2_9SPHI</name>
<accession>A0ABW6BKC2</accession>
<dbReference type="Pfam" id="PF01339">
    <property type="entry name" value="CheB_methylest"/>
    <property type="match status" value="1"/>
</dbReference>
<dbReference type="SUPFAM" id="SSF52738">
    <property type="entry name" value="Methylesterase CheB, C-terminal domain"/>
    <property type="match status" value="1"/>
</dbReference>
<proteinExistence type="predicted"/>
<keyword evidence="1 4" id="KW-0378">Hydrolase</keyword>
<dbReference type="Proteomes" id="UP001597525">
    <property type="component" value="Unassembled WGS sequence"/>
</dbReference>
<dbReference type="RefSeq" id="WP_320184532.1">
    <property type="nucleotide sequence ID" value="NZ_CP138332.1"/>
</dbReference>
<evidence type="ECO:0000256" key="4">
    <source>
        <dbReference type="PROSITE-ProRule" id="PRU00050"/>
    </source>
</evidence>
<protein>
    <recommendedName>
        <fullName evidence="2">protein-glutamate methylesterase</fullName>
        <ecNumber evidence="2">3.1.1.61</ecNumber>
    </recommendedName>
</protein>
<dbReference type="Gene3D" id="3.40.50.180">
    <property type="entry name" value="Methylesterase CheB, C-terminal domain"/>
    <property type="match status" value="1"/>
</dbReference>